<name>A0A9W6KZM8_9PSEU</name>
<evidence type="ECO:0000313" key="7">
    <source>
        <dbReference type="Proteomes" id="UP001143463"/>
    </source>
</evidence>
<comment type="caution">
    <text evidence="6">The sequence shown here is derived from an EMBL/GenBank/DDBJ whole genome shotgun (WGS) entry which is preliminary data.</text>
</comment>
<keyword evidence="2" id="KW-0808">Transferase</keyword>
<feature type="domain" description="ABC1 atypical kinase-like" evidence="5">
    <location>
        <begin position="99"/>
        <end position="341"/>
    </location>
</feature>
<sequence length="447" mass="48481">MADERADRGVPRNGFGRSARLASLPLTFAGRAVSGWGRTLAGADADEVTATTLARNAEQLFAVLGSLKGGAMKLGQALSVYDAMIPAEIAGPYQEALAKLQTSSPPMPVADVHRMLAEQLGRGWRERFTEFDDEPRAAASIGQVHRAVWRGSNGRPRDVAVKVQYPGADLALDSDLRTLERFSRLFGAIFPALDARALVRELRERTMEEVDYRLEADRQRAFAAGFADWPGLRIPGVVASAPKVLVTEWLDGFPLRELLGGRGAEEDRDRFGHTVVETMFASPARVGLLHADPHPGNFLVLADGSGLGMIDFGAAASLPDGIPPVLVRILGLTAEQDAEGLDRLLRAEGFLAPGAETADVLRWVGALADPLRVEKFHFTEEWIARQGARVANPTNRAYRDTGRALSFPPEYALVMRVLSGWMNILARLDCTVAARGLVERWVPGFAG</sequence>
<dbReference type="PANTHER" id="PTHR43851:SF3">
    <property type="entry name" value="COENZYME Q8"/>
    <property type="match status" value="1"/>
</dbReference>
<evidence type="ECO:0000256" key="2">
    <source>
        <dbReference type="ARBA" id="ARBA00022679"/>
    </source>
</evidence>
<evidence type="ECO:0000259" key="5">
    <source>
        <dbReference type="Pfam" id="PF03109"/>
    </source>
</evidence>
<comment type="similarity">
    <text evidence="1">Belongs to the protein kinase superfamily. ADCK protein kinase family.</text>
</comment>
<dbReference type="GO" id="GO:0016740">
    <property type="term" value="F:transferase activity"/>
    <property type="evidence" value="ECO:0007669"/>
    <property type="project" value="UniProtKB-KW"/>
</dbReference>
<evidence type="ECO:0000256" key="4">
    <source>
        <dbReference type="ARBA" id="ARBA00022840"/>
    </source>
</evidence>
<dbReference type="GO" id="GO:0005524">
    <property type="term" value="F:ATP binding"/>
    <property type="evidence" value="ECO:0007669"/>
    <property type="project" value="UniProtKB-KW"/>
</dbReference>
<dbReference type="CDD" id="cd13970">
    <property type="entry name" value="ABC1_ADCK3"/>
    <property type="match status" value="1"/>
</dbReference>
<dbReference type="RefSeq" id="WP_037043852.1">
    <property type="nucleotide sequence ID" value="NZ_BAAAUZ010000011.1"/>
</dbReference>
<evidence type="ECO:0000256" key="1">
    <source>
        <dbReference type="ARBA" id="ARBA00009670"/>
    </source>
</evidence>
<dbReference type="InterPro" id="IPR011009">
    <property type="entry name" value="Kinase-like_dom_sf"/>
</dbReference>
<dbReference type="InterPro" id="IPR004147">
    <property type="entry name" value="ABC1_dom"/>
</dbReference>
<dbReference type="Proteomes" id="UP001143463">
    <property type="component" value="Unassembled WGS sequence"/>
</dbReference>
<keyword evidence="7" id="KW-1185">Reference proteome</keyword>
<keyword evidence="4 6" id="KW-0067">ATP-binding</keyword>
<dbReference type="Pfam" id="PF03109">
    <property type="entry name" value="ABC1"/>
    <property type="match status" value="1"/>
</dbReference>
<dbReference type="InterPro" id="IPR034646">
    <property type="entry name" value="ADCK3_dom"/>
</dbReference>
<proteinExistence type="inferred from homology"/>
<evidence type="ECO:0000256" key="3">
    <source>
        <dbReference type="ARBA" id="ARBA00022741"/>
    </source>
</evidence>
<reference evidence="6" key="1">
    <citation type="journal article" date="2014" name="Int. J. Syst. Evol. Microbiol.">
        <title>Complete genome sequence of Corynebacterium casei LMG S-19264T (=DSM 44701T), isolated from a smear-ripened cheese.</title>
        <authorList>
            <consortium name="US DOE Joint Genome Institute (JGI-PGF)"/>
            <person name="Walter F."/>
            <person name="Albersmeier A."/>
            <person name="Kalinowski J."/>
            <person name="Ruckert C."/>
        </authorList>
    </citation>
    <scope>NUCLEOTIDE SEQUENCE</scope>
    <source>
        <strain evidence="6">VKM Ac-1069</strain>
    </source>
</reference>
<dbReference type="AlphaFoldDB" id="A0A9W6KZM8"/>
<evidence type="ECO:0000313" key="6">
    <source>
        <dbReference type="EMBL" id="GLL10095.1"/>
    </source>
</evidence>
<accession>A0A9W6KZM8</accession>
<keyword evidence="3" id="KW-0547">Nucleotide-binding</keyword>
<dbReference type="EMBL" id="BSFQ01000003">
    <property type="protein sequence ID" value="GLL10095.1"/>
    <property type="molecule type" value="Genomic_DNA"/>
</dbReference>
<dbReference type="PANTHER" id="PTHR43851">
    <property type="match status" value="1"/>
</dbReference>
<dbReference type="SUPFAM" id="SSF56112">
    <property type="entry name" value="Protein kinase-like (PK-like)"/>
    <property type="match status" value="1"/>
</dbReference>
<organism evidence="6 7">
    <name type="scientific">Pseudonocardia halophobica</name>
    <dbReference type="NCBI Taxonomy" id="29401"/>
    <lineage>
        <taxon>Bacteria</taxon>
        <taxon>Bacillati</taxon>
        <taxon>Actinomycetota</taxon>
        <taxon>Actinomycetes</taxon>
        <taxon>Pseudonocardiales</taxon>
        <taxon>Pseudonocardiaceae</taxon>
        <taxon>Pseudonocardia</taxon>
    </lineage>
</organism>
<dbReference type="InterPro" id="IPR051409">
    <property type="entry name" value="Atypical_kinase_ADCK"/>
</dbReference>
<gene>
    <name evidence="6" type="ORF">GCM10017577_12350</name>
</gene>
<protein>
    <submittedName>
        <fullName evidence="6">ABC transporter ATP-binding protein</fullName>
    </submittedName>
</protein>
<reference evidence="6" key="2">
    <citation type="submission" date="2023-01" db="EMBL/GenBank/DDBJ databases">
        <authorList>
            <person name="Sun Q."/>
            <person name="Evtushenko L."/>
        </authorList>
    </citation>
    <scope>NUCLEOTIDE SEQUENCE</scope>
    <source>
        <strain evidence="6">VKM Ac-1069</strain>
    </source>
</reference>